<organism evidence="2 3">
    <name type="scientific">Reinekea marina</name>
    <dbReference type="NCBI Taxonomy" id="1310421"/>
    <lineage>
        <taxon>Bacteria</taxon>
        <taxon>Pseudomonadati</taxon>
        <taxon>Pseudomonadota</taxon>
        <taxon>Gammaproteobacteria</taxon>
        <taxon>Oceanospirillales</taxon>
        <taxon>Saccharospirillaceae</taxon>
        <taxon>Reinekea</taxon>
    </lineage>
</organism>
<keyword evidence="1" id="KW-1133">Transmembrane helix</keyword>
<evidence type="ECO:0000313" key="2">
    <source>
        <dbReference type="EMBL" id="MFC3702081.1"/>
    </source>
</evidence>
<dbReference type="EMBL" id="JBHRYN010000012">
    <property type="protein sequence ID" value="MFC3702081.1"/>
    <property type="molecule type" value="Genomic_DNA"/>
</dbReference>
<keyword evidence="1" id="KW-0472">Membrane</keyword>
<name>A0ABV7WSB2_9GAMM</name>
<feature type="transmembrane region" description="Helical" evidence="1">
    <location>
        <begin position="64"/>
        <end position="83"/>
    </location>
</feature>
<dbReference type="RefSeq" id="WP_215999288.1">
    <property type="nucleotide sequence ID" value="NZ_JAUFQI010000001.1"/>
</dbReference>
<keyword evidence="1" id="KW-0812">Transmembrane</keyword>
<feature type="transmembrane region" description="Helical" evidence="1">
    <location>
        <begin position="12"/>
        <end position="37"/>
    </location>
</feature>
<evidence type="ECO:0000313" key="3">
    <source>
        <dbReference type="Proteomes" id="UP001595710"/>
    </source>
</evidence>
<sequence>MKERRYHQDKLVLTIRVLASLAWLSLIAWQVIIWLAAPEQSTIIARYHELELREYWLEKWVNRLPWALGVCTLFTLAALFCSPFRSRRKSDPKRIHLLFLLAITLFGFWFYWAKIATNLAV</sequence>
<proteinExistence type="predicted"/>
<feature type="transmembrane region" description="Helical" evidence="1">
    <location>
        <begin position="95"/>
        <end position="112"/>
    </location>
</feature>
<dbReference type="Proteomes" id="UP001595710">
    <property type="component" value="Unassembled WGS sequence"/>
</dbReference>
<accession>A0ABV7WSB2</accession>
<reference evidence="3" key="1">
    <citation type="journal article" date="2019" name="Int. J. Syst. Evol. Microbiol.">
        <title>The Global Catalogue of Microorganisms (GCM) 10K type strain sequencing project: providing services to taxonomists for standard genome sequencing and annotation.</title>
        <authorList>
            <consortium name="The Broad Institute Genomics Platform"/>
            <consortium name="The Broad Institute Genome Sequencing Center for Infectious Disease"/>
            <person name="Wu L."/>
            <person name="Ma J."/>
        </authorList>
    </citation>
    <scope>NUCLEOTIDE SEQUENCE [LARGE SCALE GENOMIC DNA]</scope>
    <source>
        <strain evidence="3">CECT 8288</strain>
    </source>
</reference>
<evidence type="ECO:0000256" key="1">
    <source>
        <dbReference type="SAM" id="Phobius"/>
    </source>
</evidence>
<comment type="caution">
    <text evidence="2">The sequence shown here is derived from an EMBL/GenBank/DDBJ whole genome shotgun (WGS) entry which is preliminary data.</text>
</comment>
<keyword evidence="3" id="KW-1185">Reference proteome</keyword>
<gene>
    <name evidence="2" type="ORF">ACFOND_10545</name>
</gene>
<protein>
    <submittedName>
        <fullName evidence="2">Uncharacterized protein</fullName>
    </submittedName>
</protein>